<dbReference type="EMBL" id="JBFOLJ010000018">
    <property type="protein sequence ID" value="KAL2464694.1"/>
    <property type="molecule type" value="Genomic_DNA"/>
</dbReference>
<evidence type="ECO:0000256" key="3">
    <source>
        <dbReference type="ARBA" id="ARBA00022679"/>
    </source>
</evidence>
<keyword evidence="3" id="KW-0808">Transferase</keyword>
<evidence type="ECO:0000313" key="4">
    <source>
        <dbReference type="EMBL" id="KAL2464694.1"/>
    </source>
</evidence>
<dbReference type="PANTHER" id="PTHR48044">
    <property type="entry name" value="GLYCOSYLTRANSFERASE"/>
    <property type="match status" value="1"/>
</dbReference>
<dbReference type="Proteomes" id="UP001604277">
    <property type="component" value="Unassembled WGS sequence"/>
</dbReference>
<dbReference type="GO" id="GO:0016138">
    <property type="term" value="P:glycoside biosynthetic process"/>
    <property type="evidence" value="ECO:0007669"/>
    <property type="project" value="UniProtKB-ARBA"/>
</dbReference>
<dbReference type="FunFam" id="3.40.50.2000:FF:000060">
    <property type="entry name" value="Glycosyltransferase"/>
    <property type="match status" value="1"/>
</dbReference>
<dbReference type="AlphaFoldDB" id="A0ABD1PNZ0"/>
<dbReference type="CDD" id="cd03784">
    <property type="entry name" value="GT1_Gtf-like"/>
    <property type="match status" value="1"/>
</dbReference>
<name>A0ABD1PNZ0_9LAMI</name>
<comment type="caution">
    <text evidence="4">The sequence shown here is derived from an EMBL/GenBank/DDBJ whole genome shotgun (WGS) entry which is preliminary data.</text>
</comment>
<dbReference type="InterPro" id="IPR002213">
    <property type="entry name" value="UDP_glucos_trans"/>
</dbReference>
<dbReference type="Gene3D" id="3.40.50.2000">
    <property type="entry name" value="Glycogen Phosphorylase B"/>
    <property type="match status" value="1"/>
</dbReference>
<gene>
    <name evidence="4" type="ORF">Fot_52650</name>
</gene>
<proteinExistence type="inferred from homology"/>
<reference evidence="5" key="1">
    <citation type="submission" date="2024-07" db="EMBL/GenBank/DDBJ databases">
        <title>Two chromosome-level genome assemblies of Korean endemic species Abeliophyllum distichum and Forsythia ovata (Oleaceae).</title>
        <authorList>
            <person name="Jang H."/>
        </authorList>
    </citation>
    <scope>NUCLEOTIDE SEQUENCE [LARGE SCALE GENOMIC DNA]</scope>
</reference>
<keyword evidence="5" id="KW-1185">Reference proteome</keyword>
<accession>A0ABD1PNZ0</accession>
<evidence type="ECO:0000313" key="5">
    <source>
        <dbReference type="Proteomes" id="UP001604277"/>
    </source>
</evidence>
<dbReference type="PANTHER" id="PTHR48044:SF29">
    <property type="entry name" value="GLYCOSYLTRANSFERASE"/>
    <property type="match status" value="1"/>
</dbReference>
<dbReference type="GO" id="GO:0008194">
    <property type="term" value="F:UDP-glycosyltransferase activity"/>
    <property type="evidence" value="ECO:0007669"/>
    <property type="project" value="UniProtKB-ARBA"/>
</dbReference>
<sequence>MCNESFMLRFITSHKKIARGLELSNTNFIWGLRFPKGEEHKLEETLPKGFLERVSERGLVVEGWAPQLKNLGHDNIGGFLSHCGWNSVLERVHFGIPIIAVPMHLDQPVIARFVEDIGVGVEVVRDSKGQLHKERLTEVIKQVVMGKSE</sequence>
<dbReference type="Pfam" id="PF00201">
    <property type="entry name" value="UDPGT"/>
    <property type="match status" value="1"/>
</dbReference>
<dbReference type="SUPFAM" id="SSF53756">
    <property type="entry name" value="UDP-Glycosyltransferase/glycogen phosphorylase"/>
    <property type="match status" value="1"/>
</dbReference>
<comment type="similarity">
    <text evidence="1">Belongs to the UDP-glycosyltransferase family.</text>
</comment>
<protein>
    <submittedName>
        <fullName evidence="4">UDP-glycosyltransferase 91B1</fullName>
    </submittedName>
</protein>
<evidence type="ECO:0000256" key="2">
    <source>
        <dbReference type="ARBA" id="ARBA00022676"/>
    </source>
</evidence>
<keyword evidence="2" id="KW-0328">Glycosyltransferase</keyword>
<organism evidence="4 5">
    <name type="scientific">Forsythia ovata</name>
    <dbReference type="NCBI Taxonomy" id="205694"/>
    <lineage>
        <taxon>Eukaryota</taxon>
        <taxon>Viridiplantae</taxon>
        <taxon>Streptophyta</taxon>
        <taxon>Embryophyta</taxon>
        <taxon>Tracheophyta</taxon>
        <taxon>Spermatophyta</taxon>
        <taxon>Magnoliopsida</taxon>
        <taxon>eudicotyledons</taxon>
        <taxon>Gunneridae</taxon>
        <taxon>Pentapetalae</taxon>
        <taxon>asterids</taxon>
        <taxon>lamiids</taxon>
        <taxon>Lamiales</taxon>
        <taxon>Oleaceae</taxon>
        <taxon>Forsythieae</taxon>
        <taxon>Forsythia</taxon>
    </lineage>
</organism>
<evidence type="ECO:0000256" key="1">
    <source>
        <dbReference type="ARBA" id="ARBA00009995"/>
    </source>
</evidence>